<proteinExistence type="predicted"/>
<keyword evidence="3" id="KW-0804">Transcription</keyword>
<dbReference type="InterPro" id="IPR050109">
    <property type="entry name" value="HTH-type_TetR-like_transc_reg"/>
</dbReference>
<name>A0A1E3AD58_9FIRM</name>
<comment type="caution">
    <text evidence="6">The sequence shown here is derived from an EMBL/GenBank/DDBJ whole genome shotgun (WGS) entry which is preliminary data.</text>
</comment>
<dbReference type="GO" id="GO:0045892">
    <property type="term" value="P:negative regulation of DNA-templated transcription"/>
    <property type="evidence" value="ECO:0007669"/>
    <property type="project" value="UniProtKB-ARBA"/>
</dbReference>
<dbReference type="AlphaFoldDB" id="A0A1E3AD58"/>
<dbReference type="InterPro" id="IPR023772">
    <property type="entry name" value="DNA-bd_HTH_TetR-type_CS"/>
</dbReference>
<evidence type="ECO:0000313" key="6">
    <source>
        <dbReference type="EMBL" id="ODM06683.1"/>
    </source>
</evidence>
<dbReference type="Pfam" id="PF21303">
    <property type="entry name" value="TetR_C_39"/>
    <property type="match status" value="1"/>
</dbReference>
<dbReference type="PROSITE" id="PS50977">
    <property type="entry name" value="HTH_TETR_2"/>
    <property type="match status" value="1"/>
</dbReference>
<dbReference type="PROSITE" id="PS01081">
    <property type="entry name" value="HTH_TETR_1"/>
    <property type="match status" value="1"/>
</dbReference>
<dbReference type="RefSeq" id="WP_069152526.1">
    <property type="nucleotide sequence ID" value="NZ_MCGH01000002.1"/>
</dbReference>
<dbReference type="InterPro" id="IPR049149">
    <property type="entry name" value="TetR/AcrR_C"/>
</dbReference>
<gene>
    <name evidence="6" type="primary">mtrR_1</name>
    <name evidence="6" type="ORF">BEI61_02573</name>
</gene>
<dbReference type="Pfam" id="PF00440">
    <property type="entry name" value="TetR_N"/>
    <property type="match status" value="1"/>
</dbReference>
<evidence type="ECO:0000256" key="2">
    <source>
        <dbReference type="ARBA" id="ARBA00023125"/>
    </source>
</evidence>
<evidence type="ECO:0000313" key="7">
    <source>
        <dbReference type="Proteomes" id="UP000094067"/>
    </source>
</evidence>
<dbReference type="Proteomes" id="UP000094067">
    <property type="component" value="Unassembled WGS sequence"/>
</dbReference>
<dbReference type="PANTHER" id="PTHR30055">
    <property type="entry name" value="HTH-TYPE TRANSCRIPTIONAL REGULATOR RUTR"/>
    <property type="match status" value="1"/>
</dbReference>
<evidence type="ECO:0000256" key="1">
    <source>
        <dbReference type="ARBA" id="ARBA00023015"/>
    </source>
</evidence>
<organism evidence="6 7">
    <name type="scientific">Eisenbergiella tayi</name>
    <dbReference type="NCBI Taxonomy" id="1432052"/>
    <lineage>
        <taxon>Bacteria</taxon>
        <taxon>Bacillati</taxon>
        <taxon>Bacillota</taxon>
        <taxon>Clostridia</taxon>
        <taxon>Lachnospirales</taxon>
        <taxon>Lachnospiraceae</taxon>
        <taxon>Eisenbergiella</taxon>
    </lineage>
</organism>
<dbReference type="InterPro" id="IPR001647">
    <property type="entry name" value="HTH_TetR"/>
</dbReference>
<evidence type="ECO:0000256" key="3">
    <source>
        <dbReference type="ARBA" id="ARBA00023163"/>
    </source>
</evidence>
<dbReference type="SUPFAM" id="SSF46689">
    <property type="entry name" value="Homeodomain-like"/>
    <property type="match status" value="1"/>
</dbReference>
<dbReference type="PANTHER" id="PTHR30055:SF234">
    <property type="entry name" value="HTH-TYPE TRANSCRIPTIONAL REGULATOR BETI"/>
    <property type="match status" value="1"/>
</dbReference>
<protein>
    <submittedName>
        <fullName evidence="6">HTH-type transcriptional regulator MtrR</fullName>
    </submittedName>
</protein>
<feature type="DNA-binding region" description="H-T-H motif" evidence="4">
    <location>
        <begin position="31"/>
        <end position="50"/>
    </location>
</feature>
<sequence>MRVVKEAEERRNEILDAADMLFADKGFDNTSTSDILEKVGIARGTLYYHFKSKEDILDALIMRCQEQIINAAGEIAADKGISVPRRITGVVRAMSISHDSGKEMKKQMHKPQNALMHQKSQAAVLKGVTPILTEVVQDGIREGLFSTPYPRECMEMLLVYAGTVFDDMMDDTQEVQEQRIRAFIFHAERMLGAESGSLEPDMLQMFTDGPAACHDSCPAVSG</sequence>
<keyword evidence="2 4" id="KW-0238">DNA-binding</keyword>
<feature type="domain" description="HTH tetR-type" evidence="5">
    <location>
        <begin position="8"/>
        <end position="68"/>
    </location>
</feature>
<evidence type="ECO:0000256" key="4">
    <source>
        <dbReference type="PROSITE-ProRule" id="PRU00335"/>
    </source>
</evidence>
<dbReference type="PRINTS" id="PR00455">
    <property type="entry name" value="HTHTETR"/>
</dbReference>
<dbReference type="GO" id="GO:0000976">
    <property type="term" value="F:transcription cis-regulatory region binding"/>
    <property type="evidence" value="ECO:0007669"/>
    <property type="project" value="TreeGrafter"/>
</dbReference>
<keyword evidence="1" id="KW-0805">Transcription regulation</keyword>
<dbReference type="EMBL" id="MCGH01000002">
    <property type="protein sequence ID" value="ODM06683.1"/>
    <property type="molecule type" value="Genomic_DNA"/>
</dbReference>
<dbReference type="PATRIC" id="fig|1432052.4.peg.2872"/>
<reference evidence="6 7" key="1">
    <citation type="submission" date="2016-07" db="EMBL/GenBank/DDBJ databases">
        <title>Characterization of isolates of Eisenbergiella tayi derived from blood cultures, using whole genome sequencing.</title>
        <authorList>
            <person name="Burdz T."/>
            <person name="Wiebe D."/>
            <person name="Huynh C."/>
            <person name="Bernard K."/>
        </authorList>
    </citation>
    <scope>NUCLEOTIDE SEQUENCE [LARGE SCALE GENOMIC DNA]</scope>
    <source>
        <strain evidence="6 7">NML 110608</strain>
    </source>
</reference>
<dbReference type="Gene3D" id="1.10.357.10">
    <property type="entry name" value="Tetracycline Repressor, domain 2"/>
    <property type="match status" value="1"/>
</dbReference>
<accession>A0A1E3AD58</accession>
<dbReference type="FunFam" id="1.10.10.60:FF:000141">
    <property type="entry name" value="TetR family transcriptional regulator"/>
    <property type="match status" value="1"/>
</dbReference>
<dbReference type="InterPro" id="IPR009057">
    <property type="entry name" value="Homeodomain-like_sf"/>
</dbReference>
<evidence type="ECO:0000259" key="5">
    <source>
        <dbReference type="PROSITE" id="PS50977"/>
    </source>
</evidence>
<dbReference type="GO" id="GO:0003700">
    <property type="term" value="F:DNA-binding transcription factor activity"/>
    <property type="evidence" value="ECO:0007669"/>
    <property type="project" value="TreeGrafter"/>
</dbReference>